<dbReference type="EMBL" id="LAZR01046076">
    <property type="protein sequence ID" value="KKK97379.1"/>
    <property type="molecule type" value="Genomic_DNA"/>
</dbReference>
<organism evidence="1">
    <name type="scientific">marine sediment metagenome</name>
    <dbReference type="NCBI Taxonomy" id="412755"/>
    <lineage>
        <taxon>unclassified sequences</taxon>
        <taxon>metagenomes</taxon>
        <taxon>ecological metagenomes</taxon>
    </lineage>
</organism>
<proteinExistence type="predicted"/>
<accession>A0A0F9C4K4</accession>
<name>A0A0F9C4K4_9ZZZZ</name>
<sequence>MNGHTTTMSPWQRNELVRILRMSWSFEELAVLTDTQLCDQWMAQCEYVPAEKAPLRPLWEGDES</sequence>
<protein>
    <submittedName>
        <fullName evidence="1">Uncharacterized protein</fullName>
    </submittedName>
</protein>
<evidence type="ECO:0000313" key="1">
    <source>
        <dbReference type="EMBL" id="KKK97379.1"/>
    </source>
</evidence>
<gene>
    <name evidence="1" type="ORF">LCGC14_2653320</name>
</gene>
<comment type="caution">
    <text evidence="1">The sequence shown here is derived from an EMBL/GenBank/DDBJ whole genome shotgun (WGS) entry which is preliminary data.</text>
</comment>
<dbReference type="AlphaFoldDB" id="A0A0F9C4K4"/>
<reference evidence="1" key="1">
    <citation type="journal article" date="2015" name="Nature">
        <title>Complex archaea that bridge the gap between prokaryotes and eukaryotes.</title>
        <authorList>
            <person name="Spang A."/>
            <person name="Saw J.H."/>
            <person name="Jorgensen S.L."/>
            <person name="Zaremba-Niedzwiedzka K."/>
            <person name="Martijn J."/>
            <person name="Lind A.E."/>
            <person name="van Eijk R."/>
            <person name="Schleper C."/>
            <person name="Guy L."/>
            <person name="Ettema T.J."/>
        </authorList>
    </citation>
    <scope>NUCLEOTIDE SEQUENCE</scope>
</reference>